<protein>
    <submittedName>
        <fullName evidence="2">Uncharacterized protein</fullName>
    </submittedName>
</protein>
<evidence type="ECO:0000313" key="3">
    <source>
        <dbReference type="Proteomes" id="UP000663850"/>
    </source>
</evidence>
<reference evidence="2" key="1">
    <citation type="submission" date="2021-01" db="EMBL/GenBank/DDBJ databases">
        <authorList>
            <person name="Kaushik A."/>
        </authorList>
    </citation>
    <scope>NUCLEOTIDE SEQUENCE</scope>
    <source>
        <strain evidence="2">Type strain: AG8-Rh-89/</strain>
    </source>
</reference>
<evidence type="ECO:0000256" key="1">
    <source>
        <dbReference type="SAM" id="Phobius"/>
    </source>
</evidence>
<organism evidence="2 3">
    <name type="scientific">Rhizoctonia solani</name>
    <dbReference type="NCBI Taxonomy" id="456999"/>
    <lineage>
        <taxon>Eukaryota</taxon>
        <taxon>Fungi</taxon>
        <taxon>Dikarya</taxon>
        <taxon>Basidiomycota</taxon>
        <taxon>Agaricomycotina</taxon>
        <taxon>Agaricomycetes</taxon>
        <taxon>Cantharellales</taxon>
        <taxon>Ceratobasidiaceae</taxon>
        <taxon>Rhizoctonia</taxon>
    </lineage>
</organism>
<comment type="caution">
    <text evidence="2">The sequence shown here is derived from an EMBL/GenBank/DDBJ whole genome shotgun (WGS) entry which is preliminary data.</text>
</comment>
<feature type="transmembrane region" description="Helical" evidence="1">
    <location>
        <begin position="197"/>
        <end position="218"/>
    </location>
</feature>
<proteinExistence type="predicted"/>
<dbReference type="AlphaFoldDB" id="A0A8H3DLM3"/>
<keyword evidence="1" id="KW-0812">Transmembrane</keyword>
<gene>
    <name evidence="2" type="ORF">RDB_LOCUS124874</name>
</gene>
<accession>A0A8H3DLM3</accession>
<dbReference type="Proteomes" id="UP000663850">
    <property type="component" value="Unassembled WGS sequence"/>
</dbReference>
<evidence type="ECO:0000313" key="2">
    <source>
        <dbReference type="EMBL" id="CAE6526825.1"/>
    </source>
</evidence>
<keyword evidence="1" id="KW-0472">Membrane</keyword>
<name>A0A8H3DLM3_9AGAM</name>
<dbReference type="EMBL" id="CAJMWZ010006726">
    <property type="protein sequence ID" value="CAE6526825.1"/>
    <property type="molecule type" value="Genomic_DNA"/>
</dbReference>
<sequence length="219" mass="21888">MCLEYWSRPNRSTKVSFENEYGFPGITSPTLTLVNQAQPKLAHLHVSQFRKTAYKVSTRDLVVPSPPHYPTRAKVMKFSTTAVVVLSAAAAYGQSSSGAQTTSVNSLSASASQISASASAALSSIQGGANSTRSQAEASTSSIAASLSSAVNSATAPAGSAISSILNSVSSVVASATSAAANPSNSNNAGTAVSPNLGAVMGTTAAAFLMGAAGLALLL</sequence>
<keyword evidence="1" id="KW-1133">Transmembrane helix</keyword>